<name>A0A423PV58_9GAMM</name>
<feature type="signal peptide" evidence="2">
    <location>
        <begin position="1"/>
        <end position="25"/>
    </location>
</feature>
<evidence type="ECO:0000313" key="4">
    <source>
        <dbReference type="EMBL" id="ROO29490.1"/>
    </source>
</evidence>
<feature type="region of interest" description="Disordered" evidence="1">
    <location>
        <begin position="155"/>
        <end position="190"/>
    </location>
</feature>
<feature type="compositionally biased region" description="Polar residues" evidence="1">
    <location>
        <begin position="155"/>
        <end position="167"/>
    </location>
</feature>
<dbReference type="EMBL" id="AYKH01000004">
    <property type="protein sequence ID" value="ROO29490.1"/>
    <property type="molecule type" value="Genomic_DNA"/>
</dbReference>
<dbReference type="Gene3D" id="2.30.30.240">
    <property type="entry name" value="PRC-barrel domain"/>
    <property type="match status" value="1"/>
</dbReference>
<comment type="caution">
    <text evidence="4">The sequence shown here is derived from an EMBL/GenBank/DDBJ whole genome shotgun (WGS) entry which is preliminary data.</text>
</comment>
<dbReference type="Pfam" id="PF05239">
    <property type="entry name" value="PRC"/>
    <property type="match status" value="1"/>
</dbReference>
<evidence type="ECO:0000256" key="1">
    <source>
        <dbReference type="SAM" id="MobiDB-lite"/>
    </source>
</evidence>
<evidence type="ECO:0000313" key="5">
    <source>
        <dbReference type="Proteomes" id="UP000283993"/>
    </source>
</evidence>
<proteinExistence type="predicted"/>
<reference evidence="4 5" key="1">
    <citation type="submission" date="2013-10" db="EMBL/GenBank/DDBJ databases">
        <title>Salinisphaera orenii MK-B5 Genome Sequencing.</title>
        <authorList>
            <person name="Lai Q."/>
            <person name="Li C."/>
            <person name="Shao Z."/>
        </authorList>
    </citation>
    <scope>NUCLEOTIDE SEQUENCE [LARGE SCALE GENOMIC DNA]</scope>
    <source>
        <strain evidence="4 5">MK-B5</strain>
    </source>
</reference>
<organism evidence="4 5">
    <name type="scientific">Salinisphaera orenii MK-B5</name>
    <dbReference type="NCBI Taxonomy" id="856730"/>
    <lineage>
        <taxon>Bacteria</taxon>
        <taxon>Pseudomonadati</taxon>
        <taxon>Pseudomonadota</taxon>
        <taxon>Gammaproteobacteria</taxon>
        <taxon>Salinisphaerales</taxon>
        <taxon>Salinisphaeraceae</taxon>
        <taxon>Salinisphaera</taxon>
    </lineage>
</organism>
<feature type="compositionally biased region" description="Acidic residues" evidence="1">
    <location>
        <begin position="169"/>
        <end position="179"/>
    </location>
</feature>
<evidence type="ECO:0000259" key="3">
    <source>
        <dbReference type="Pfam" id="PF05239"/>
    </source>
</evidence>
<dbReference type="RefSeq" id="WP_123590497.1">
    <property type="nucleotide sequence ID" value="NZ_AYKH01000004.1"/>
</dbReference>
<dbReference type="InterPro" id="IPR011033">
    <property type="entry name" value="PRC_barrel-like_sf"/>
</dbReference>
<keyword evidence="2" id="KW-0732">Signal</keyword>
<gene>
    <name evidence="4" type="ORF">SAOR_03305</name>
</gene>
<keyword evidence="5" id="KW-1185">Reference proteome</keyword>
<dbReference type="Proteomes" id="UP000283993">
    <property type="component" value="Unassembled WGS sequence"/>
</dbReference>
<dbReference type="SUPFAM" id="SSF50346">
    <property type="entry name" value="PRC-barrel domain"/>
    <property type="match status" value="1"/>
</dbReference>
<dbReference type="AlphaFoldDB" id="A0A423PV58"/>
<evidence type="ECO:0000256" key="2">
    <source>
        <dbReference type="SAM" id="SignalP"/>
    </source>
</evidence>
<dbReference type="InterPro" id="IPR027275">
    <property type="entry name" value="PRC-brl_dom"/>
</dbReference>
<sequence length="190" mass="20601">MNIRRTTLAGVTGLILASAGTTAFAEQPDGVYSADQLLDADVYMSNSDEEIGEIDDIVFDNNMTIKSFVVETENSFGLAGKSYVVAPDQLSVETMEGDEATEPEYRVTIEGDADTISQYPVYNDSWWNNTQAQAVDAWQQTKESASNAWTELKEGTNNLIDRAQGQSEDAADAVDDSADAMENSAEDATN</sequence>
<feature type="domain" description="PRC-barrel" evidence="3">
    <location>
        <begin position="30"/>
        <end position="85"/>
    </location>
</feature>
<protein>
    <recommendedName>
        <fullName evidence="3">PRC-barrel domain-containing protein</fullName>
    </recommendedName>
</protein>
<accession>A0A423PV58</accession>
<feature type="chain" id="PRO_5019302976" description="PRC-barrel domain-containing protein" evidence="2">
    <location>
        <begin position="26"/>
        <end position="190"/>
    </location>
</feature>